<accession>A0A1H6IRQ0</accession>
<dbReference type="PANTHER" id="PTHR31302">
    <property type="entry name" value="TRANSMEMBRANE PROTEIN WITH METALLOPHOSPHOESTERASE DOMAIN-RELATED"/>
    <property type="match status" value="1"/>
</dbReference>
<proteinExistence type="predicted"/>
<keyword evidence="2" id="KW-0378">Hydrolase</keyword>
<dbReference type="RefSeq" id="WP_074715239.1">
    <property type="nucleotide sequence ID" value="NZ_FNWV01000003.1"/>
</dbReference>
<gene>
    <name evidence="5" type="ORF">SAMN02910265_01162</name>
</gene>
<dbReference type="SUPFAM" id="SSF56300">
    <property type="entry name" value="Metallo-dependent phosphatases"/>
    <property type="match status" value="1"/>
</dbReference>
<reference evidence="5 6" key="1">
    <citation type="submission" date="2016-10" db="EMBL/GenBank/DDBJ databases">
        <authorList>
            <person name="de Groot N.N."/>
        </authorList>
    </citation>
    <scope>NUCLEOTIDE SEQUENCE [LARGE SCALE GENOMIC DNA]</scope>
    <source>
        <strain evidence="5 6">YAD2003</strain>
    </source>
</reference>
<evidence type="ECO:0000256" key="2">
    <source>
        <dbReference type="ARBA" id="ARBA00022801"/>
    </source>
</evidence>
<dbReference type="PANTHER" id="PTHR31302:SF31">
    <property type="entry name" value="PHOSPHODIESTERASE YAEI"/>
    <property type="match status" value="1"/>
</dbReference>
<dbReference type="InterPro" id="IPR004843">
    <property type="entry name" value="Calcineurin-like_PHP"/>
</dbReference>
<feature type="domain" description="Calcineurin-like phosphoesterase" evidence="4">
    <location>
        <begin position="35"/>
        <end position="211"/>
    </location>
</feature>
<evidence type="ECO:0000256" key="3">
    <source>
        <dbReference type="SAM" id="Phobius"/>
    </source>
</evidence>
<dbReference type="AlphaFoldDB" id="A0A1H6IRQ0"/>
<dbReference type="Gene3D" id="3.60.21.10">
    <property type="match status" value="1"/>
</dbReference>
<organism evidence="5 6">
    <name type="scientific">Ruminococcus flavefaciens</name>
    <dbReference type="NCBI Taxonomy" id="1265"/>
    <lineage>
        <taxon>Bacteria</taxon>
        <taxon>Bacillati</taxon>
        <taxon>Bacillota</taxon>
        <taxon>Clostridia</taxon>
        <taxon>Eubacteriales</taxon>
        <taxon>Oscillospiraceae</taxon>
        <taxon>Ruminococcus</taxon>
    </lineage>
</organism>
<dbReference type="OrthoDB" id="9780884at2"/>
<keyword evidence="3" id="KW-1133">Transmembrane helix</keyword>
<dbReference type="GO" id="GO:0016020">
    <property type="term" value="C:membrane"/>
    <property type="evidence" value="ECO:0007669"/>
    <property type="project" value="GOC"/>
</dbReference>
<keyword evidence="3" id="KW-0812">Transmembrane</keyword>
<evidence type="ECO:0000259" key="4">
    <source>
        <dbReference type="Pfam" id="PF00149"/>
    </source>
</evidence>
<dbReference type="InterPro" id="IPR051158">
    <property type="entry name" value="Metallophosphoesterase_sf"/>
</dbReference>
<dbReference type="InterPro" id="IPR029052">
    <property type="entry name" value="Metallo-depent_PP-like"/>
</dbReference>
<dbReference type="EMBL" id="FNWV01000003">
    <property type="protein sequence ID" value="SEH51504.1"/>
    <property type="molecule type" value="Genomic_DNA"/>
</dbReference>
<dbReference type="Proteomes" id="UP000183190">
    <property type="component" value="Unassembled WGS sequence"/>
</dbReference>
<sequence>MKYIILIVIVLLVIYALIENLCLLTVRREKLGKGIRIVHLSDLHRKQFGKNNIRLCEKVKEQSPDLIIFSGDLITRYETDLSCAEMTLKMLCKIAPVYMIYGNHEHSISGEMRPELEAMFERSNVILLKNESSEININGRHLKIYGLLDNYGVYKKNGSYRDLDVIKTDDLEKLLGKCPEGEVLLMAHNPFFAEAYAEWGAKYTFSGHVHGGAVRIFGIAMLSPERKFFPKNSKGVYTYGNMKLLVSAGLGKLRLFDPPEIVVYEI</sequence>
<name>A0A1H6IRQ0_RUMFL</name>
<dbReference type="GO" id="GO:0008758">
    <property type="term" value="F:UDP-2,3-diacylglucosamine hydrolase activity"/>
    <property type="evidence" value="ECO:0007669"/>
    <property type="project" value="TreeGrafter"/>
</dbReference>
<keyword evidence="3" id="KW-0472">Membrane</keyword>
<evidence type="ECO:0000313" key="5">
    <source>
        <dbReference type="EMBL" id="SEH51504.1"/>
    </source>
</evidence>
<feature type="transmembrane region" description="Helical" evidence="3">
    <location>
        <begin position="6"/>
        <end position="26"/>
    </location>
</feature>
<dbReference type="GO" id="GO:0046872">
    <property type="term" value="F:metal ion binding"/>
    <property type="evidence" value="ECO:0007669"/>
    <property type="project" value="UniProtKB-KW"/>
</dbReference>
<dbReference type="Pfam" id="PF00149">
    <property type="entry name" value="Metallophos"/>
    <property type="match status" value="1"/>
</dbReference>
<keyword evidence="1" id="KW-0479">Metal-binding</keyword>
<evidence type="ECO:0000256" key="1">
    <source>
        <dbReference type="ARBA" id="ARBA00022723"/>
    </source>
</evidence>
<evidence type="ECO:0000313" key="6">
    <source>
        <dbReference type="Proteomes" id="UP000183190"/>
    </source>
</evidence>
<protein>
    <recommendedName>
        <fullName evidence="4">Calcineurin-like phosphoesterase domain-containing protein</fullName>
    </recommendedName>
</protein>
<dbReference type="GO" id="GO:0009245">
    <property type="term" value="P:lipid A biosynthetic process"/>
    <property type="evidence" value="ECO:0007669"/>
    <property type="project" value="TreeGrafter"/>
</dbReference>